<reference evidence="2 3" key="1">
    <citation type="submission" date="2020-01" db="EMBL/GenBank/DDBJ databases">
        <title>Identification and distribution of gene clusters putatively required for synthesis of sphingolipid metabolism inhibitors in phylogenetically diverse species of the filamentous fungus Fusarium.</title>
        <authorList>
            <person name="Kim H.-S."/>
            <person name="Busman M."/>
            <person name="Brown D.W."/>
            <person name="Divon H."/>
            <person name="Uhlig S."/>
            <person name="Proctor R.H."/>
        </authorList>
    </citation>
    <scope>NUCLEOTIDE SEQUENCE [LARGE SCALE GENOMIC DNA]</scope>
    <source>
        <strain evidence="2 3">NRRL 20459</strain>
    </source>
</reference>
<accession>A0A8H4PEX6</accession>
<name>A0A8H4PEX6_9HYPO</name>
<gene>
    <name evidence="2" type="ORF">FALBO_3129</name>
</gene>
<organism evidence="2 3">
    <name type="scientific">Fusarium albosuccineum</name>
    <dbReference type="NCBI Taxonomy" id="1237068"/>
    <lineage>
        <taxon>Eukaryota</taxon>
        <taxon>Fungi</taxon>
        <taxon>Dikarya</taxon>
        <taxon>Ascomycota</taxon>
        <taxon>Pezizomycotina</taxon>
        <taxon>Sordariomycetes</taxon>
        <taxon>Hypocreomycetidae</taxon>
        <taxon>Hypocreales</taxon>
        <taxon>Nectriaceae</taxon>
        <taxon>Fusarium</taxon>
        <taxon>Fusarium decemcellulare species complex</taxon>
    </lineage>
</organism>
<feature type="region of interest" description="Disordered" evidence="1">
    <location>
        <begin position="71"/>
        <end position="93"/>
    </location>
</feature>
<protein>
    <submittedName>
        <fullName evidence="2">Uncharacterized protein</fullName>
    </submittedName>
</protein>
<feature type="compositionally biased region" description="Low complexity" evidence="1">
    <location>
        <begin position="74"/>
        <end position="89"/>
    </location>
</feature>
<comment type="caution">
    <text evidence="2">The sequence shown here is derived from an EMBL/GenBank/DDBJ whole genome shotgun (WGS) entry which is preliminary data.</text>
</comment>
<dbReference type="EMBL" id="JAADYS010000413">
    <property type="protein sequence ID" value="KAF4469980.1"/>
    <property type="molecule type" value="Genomic_DNA"/>
</dbReference>
<sequence>MESSRYSWRNIAAAAHEGTACRDKERQTSAKARFQVSFVEALAGIGAEDGDSDDAAEVSILLAANPSKRREKLSANARSARRQNALSAQDMQAPSPTLVTGLIMASSRGMDCLPSTLPAPGLPARWLMHAWTADPGTLDNRPWGHGASDP</sequence>
<keyword evidence="3" id="KW-1185">Reference proteome</keyword>
<evidence type="ECO:0000313" key="3">
    <source>
        <dbReference type="Proteomes" id="UP000554235"/>
    </source>
</evidence>
<proteinExistence type="predicted"/>
<dbReference type="Proteomes" id="UP000554235">
    <property type="component" value="Unassembled WGS sequence"/>
</dbReference>
<evidence type="ECO:0000313" key="2">
    <source>
        <dbReference type="EMBL" id="KAF4469980.1"/>
    </source>
</evidence>
<evidence type="ECO:0000256" key="1">
    <source>
        <dbReference type="SAM" id="MobiDB-lite"/>
    </source>
</evidence>
<dbReference type="AlphaFoldDB" id="A0A8H4PEX6"/>